<dbReference type="InterPro" id="IPR011992">
    <property type="entry name" value="EF-hand-dom_pair"/>
</dbReference>
<protein>
    <submittedName>
        <fullName evidence="3">EF-hand domain-containing protein</fullName>
    </submittedName>
</protein>
<sequence>LFFYFIHLLSRSKGAQDLFRVADVDQLGKLSLSEIKRLVEVCDYDIDDEELQAIFRRADANNDGELDDNEFVELVKYFIGNK</sequence>
<evidence type="ECO:0000259" key="2">
    <source>
        <dbReference type="PROSITE" id="PS50222"/>
    </source>
</evidence>
<dbReference type="SMART" id="SM00054">
    <property type="entry name" value="EFh"/>
    <property type="match status" value="2"/>
</dbReference>
<dbReference type="Pfam" id="PF13499">
    <property type="entry name" value="EF-hand_7"/>
    <property type="match status" value="1"/>
</dbReference>
<dbReference type="GO" id="GO:0005509">
    <property type="term" value="F:calcium ion binding"/>
    <property type="evidence" value="ECO:0007669"/>
    <property type="project" value="InterPro"/>
</dbReference>
<evidence type="ECO:0000313" key="3">
    <source>
        <dbReference type="WBParaSite" id="MCU_012246-RA"/>
    </source>
</evidence>
<accession>A0A5K3FVN0</accession>
<dbReference type="InterPro" id="IPR018247">
    <property type="entry name" value="EF_Hand_1_Ca_BS"/>
</dbReference>
<organism evidence="3">
    <name type="scientific">Mesocestoides corti</name>
    <name type="common">Flatworm</name>
    <dbReference type="NCBI Taxonomy" id="53468"/>
    <lineage>
        <taxon>Eukaryota</taxon>
        <taxon>Metazoa</taxon>
        <taxon>Spiralia</taxon>
        <taxon>Lophotrochozoa</taxon>
        <taxon>Platyhelminthes</taxon>
        <taxon>Cestoda</taxon>
        <taxon>Eucestoda</taxon>
        <taxon>Cyclophyllidea</taxon>
        <taxon>Mesocestoididae</taxon>
        <taxon>Mesocestoides</taxon>
    </lineage>
</organism>
<dbReference type="AlphaFoldDB" id="A0A5K3FVN0"/>
<dbReference type="SUPFAM" id="SSF47473">
    <property type="entry name" value="EF-hand"/>
    <property type="match status" value="1"/>
</dbReference>
<proteinExistence type="predicted"/>
<reference evidence="3" key="1">
    <citation type="submission" date="2019-11" db="UniProtKB">
        <authorList>
            <consortium name="WormBaseParasite"/>
        </authorList>
    </citation>
    <scope>IDENTIFICATION</scope>
</reference>
<dbReference type="CDD" id="cd00051">
    <property type="entry name" value="EFh"/>
    <property type="match status" value="1"/>
</dbReference>
<dbReference type="PROSITE" id="PS50222">
    <property type="entry name" value="EF_HAND_2"/>
    <property type="match status" value="2"/>
</dbReference>
<dbReference type="InterPro" id="IPR002048">
    <property type="entry name" value="EF_hand_dom"/>
</dbReference>
<keyword evidence="1" id="KW-0106">Calcium</keyword>
<feature type="domain" description="EF-hand" evidence="2">
    <location>
        <begin position="10"/>
        <end position="45"/>
    </location>
</feature>
<name>A0A5K3FVN0_MESCO</name>
<evidence type="ECO:0000256" key="1">
    <source>
        <dbReference type="ARBA" id="ARBA00022837"/>
    </source>
</evidence>
<dbReference type="WBParaSite" id="MCU_012246-RA">
    <property type="protein sequence ID" value="MCU_012246-RA"/>
    <property type="gene ID" value="MCU_012246"/>
</dbReference>
<dbReference type="PROSITE" id="PS00018">
    <property type="entry name" value="EF_HAND_1"/>
    <property type="match status" value="1"/>
</dbReference>
<dbReference type="Gene3D" id="1.10.238.10">
    <property type="entry name" value="EF-hand"/>
    <property type="match status" value="1"/>
</dbReference>
<feature type="domain" description="EF-hand" evidence="2">
    <location>
        <begin position="46"/>
        <end position="81"/>
    </location>
</feature>